<comment type="caution">
    <text evidence="1">The sequence shown here is derived from an EMBL/GenBank/DDBJ whole genome shotgun (WGS) entry which is preliminary data.</text>
</comment>
<evidence type="ECO:0000313" key="1">
    <source>
        <dbReference type="EMBL" id="KAI3801661.1"/>
    </source>
</evidence>
<reference evidence="2" key="1">
    <citation type="journal article" date="2022" name="Mol. Ecol. Resour.">
        <title>The genomes of chicory, endive, great burdock and yacon provide insights into Asteraceae palaeo-polyploidization history and plant inulin production.</title>
        <authorList>
            <person name="Fan W."/>
            <person name="Wang S."/>
            <person name="Wang H."/>
            <person name="Wang A."/>
            <person name="Jiang F."/>
            <person name="Liu H."/>
            <person name="Zhao H."/>
            <person name="Xu D."/>
            <person name="Zhang Y."/>
        </authorList>
    </citation>
    <scope>NUCLEOTIDE SEQUENCE [LARGE SCALE GENOMIC DNA]</scope>
    <source>
        <strain evidence="2">cv. Yunnan</strain>
    </source>
</reference>
<dbReference type="Proteomes" id="UP001056120">
    <property type="component" value="Linkage Group LG10"/>
</dbReference>
<accession>A0ACB9I284</accession>
<protein>
    <submittedName>
        <fullName evidence="1">Uncharacterized protein</fullName>
    </submittedName>
</protein>
<organism evidence="1 2">
    <name type="scientific">Smallanthus sonchifolius</name>
    <dbReference type="NCBI Taxonomy" id="185202"/>
    <lineage>
        <taxon>Eukaryota</taxon>
        <taxon>Viridiplantae</taxon>
        <taxon>Streptophyta</taxon>
        <taxon>Embryophyta</taxon>
        <taxon>Tracheophyta</taxon>
        <taxon>Spermatophyta</taxon>
        <taxon>Magnoliopsida</taxon>
        <taxon>eudicotyledons</taxon>
        <taxon>Gunneridae</taxon>
        <taxon>Pentapetalae</taxon>
        <taxon>asterids</taxon>
        <taxon>campanulids</taxon>
        <taxon>Asterales</taxon>
        <taxon>Asteraceae</taxon>
        <taxon>Asteroideae</taxon>
        <taxon>Heliantheae alliance</taxon>
        <taxon>Millerieae</taxon>
        <taxon>Smallanthus</taxon>
    </lineage>
</organism>
<dbReference type="EMBL" id="CM042027">
    <property type="protein sequence ID" value="KAI3801661.1"/>
    <property type="molecule type" value="Genomic_DNA"/>
</dbReference>
<keyword evidence="2" id="KW-1185">Reference proteome</keyword>
<evidence type="ECO:0000313" key="2">
    <source>
        <dbReference type="Proteomes" id="UP001056120"/>
    </source>
</evidence>
<name>A0ACB9I284_9ASTR</name>
<sequence>MVNSSVISAHHSTSLLQILNLNNKKLKSPNQHLHFQIAHPNLTIFAINSPTLFTISIFYNQILRFRGFGILEN</sequence>
<gene>
    <name evidence="1" type="ORF">L1987_29771</name>
</gene>
<proteinExistence type="predicted"/>
<reference evidence="1 2" key="2">
    <citation type="journal article" date="2022" name="Mol. Ecol. Resour.">
        <title>The genomes of chicory, endive, great burdock and yacon provide insights into Asteraceae paleo-polyploidization history and plant inulin production.</title>
        <authorList>
            <person name="Fan W."/>
            <person name="Wang S."/>
            <person name="Wang H."/>
            <person name="Wang A."/>
            <person name="Jiang F."/>
            <person name="Liu H."/>
            <person name="Zhao H."/>
            <person name="Xu D."/>
            <person name="Zhang Y."/>
        </authorList>
    </citation>
    <scope>NUCLEOTIDE SEQUENCE [LARGE SCALE GENOMIC DNA]</scope>
    <source>
        <strain evidence="2">cv. Yunnan</strain>
        <tissue evidence="1">Leaves</tissue>
    </source>
</reference>